<accession>A0A517CM66</accession>
<organism evidence="2">
    <name type="scientific">Mammaliicoccus sciuri</name>
    <name type="common">Staphylococcus sciuri</name>
    <dbReference type="NCBI Taxonomy" id="1296"/>
    <lineage>
        <taxon>Bacteria</taxon>
        <taxon>Bacillati</taxon>
        <taxon>Bacillota</taxon>
        <taxon>Bacilli</taxon>
        <taxon>Bacillales</taxon>
        <taxon>Staphylococcaceae</taxon>
        <taxon>Mammaliicoccus</taxon>
    </lineage>
</organism>
<dbReference type="AlphaFoldDB" id="A0A517CM66"/>
<sequence length="174" mass="20314">MVISVILFLCFFVAYNNITISNPDNLTNDEEAIKVFMTTLSTFKTMFLYVFVYPSFLLIVYSIVQISTGIIRLRKQNKNTLESQFIKAIYNKKGSKVIEIYKLLVDKNVIVTKRGYDRAYPVKKKQLNLTESFYSYFLEIIVQENDRMIAGDIKTYPLIKKRFGVKVSRKSQLN</sequence>
<keyword evidence="1" id="KW-0812">Transmembrane</keyword>
<evidence type="ECO:0000313" key="2">
    <source>
        <dbReference type="EMBL" id="QDR66101.1"/>
    </source>
</evidence>
<keyword evidence="1" id="KW-0472">Membrane</keyword>
<dbReference type="EMBL" id="CP041918">
    <property type="protein sequence ID" value="QDR66101.1"/>
    <property type="molecule type" value="Genomic_DNA"/>
</dbReference>
<name>A0A517CM66_MAMSC</name>
<protein>
    <submittedName>
        <fullName evidence="2">Uncharacterized protein</fullName>
    </submittedName>
</protein>
<feature type="transmembrane region" description="Helical" evidence="1">
    <location>
        <begin position="47"/>
        <end position="71"/>
    </location>
</feature>
<keyword evidence="2" id="KW-0614">Plasmid</keyword>
<keyword evidence="1" id="KW-1133">Transmembrane helix</keyword>
<geneLocation type="plasmid" evidence="2">
    <name>pSSLNP162</name>
</geneLocation>
<reference evidence="2" key="1">
    <citation type="submission" date="2019-07" db="EMBL/GenBank/DDBJ databases">
        <title>Draft Genome Sequence of Megaplasmid-Bearing Staphylococcus scuiri strain B9-58B Isolated from Retail Pork.</title>
        <authorList>
            <person name="Neyaz L."/>
            <person name="Karki A.B."/>
            <person name="Fakhr M.K."/>
        </authorList>
    </citation>
    <scope>NUCLEOTIDE SEQUENCE</scope>
    <source>
        <strain evidence="2">B9-58B</strain>
        <plasmid evidence="2">pSSLNP162</plasmid>
    </source>
</reference>
<gene>
    <name evidence="2" type="ORF">FPV13_14465</name>
</gene>
<proteinExistence type="predicted"/>
<evidence type="ECO:0000256" key="1">
    <source>
        <dbReference type="SAM" id="Phobius"/>
    </source>
</evidence>
<dbReference type="RefSeq" id="WP_152292149.1">
    <property type="nucleotide sequence ID" value="NZ_CP041918.1"/>
</dbReference>